<gene>
    <name evidence="2" type="ORF">EG68_09017</name>
</gene>
<dbReference type="Pfam" id="PF06920">
    <property type="entry name" value="DHR-2_Lobe_A"/>
    <property type="match status" value="1"/>
</dbReference>
<protein>
    <recommendedName>
        <fullName evidence="1">DOCKER Lobe A domain-containing protein</fullName>
    </recommendedName>
</protein>
<name>A0A8S9YNM8_9TREM</name>
<dbReference type="AlphaFoldDB" id="A0A8S9YNM8"/>
<dbReference type="OrthoDB" id="6158193at2759"/>
<dbReference type="EMBL" id="JTDE01004874">
    <property type="protein sequence ID" value="KAF7252932.1"/>
    <property type="molecule type" value="Genomic_DNA"/>
</dbReference>
<dbReference type="InterPro" id="IPR046769">
    <property type="entry name" value="DOCKER_Lobe_A"/>
</dbReference>
<dbReference type="Gene3D" id="1.25.40.410">
    <property type="match status" value="1"/>
</dbReference>
<keyword evidence="3" id="KW-1185">Reference proteome</keyword>
<evidence type="ECO:0000313" key="2">
    <source>
        <dbReference type="EMBL" id="KAF7252932.1"/>
    </source>
</evidence>
<accession>A0A8S9YNM8</accession>
<dbReference type="Proteomes" id="UP000822476">
    <property type="component" value="Unassembled WGS sequence"/>
</dbReference>
<proteinExistence type="predicted"/>
<evidence type="ECO:0000313" key="3">
    <source>
        <dbReference type="Proteomes" id="UP000822476"/>
    </source>
</evidence>
<reference evidence="2" key="1">
    <citation type="submission" date="2019-07" db="EMBL/GenBank/DDBJ databases">
        <title>Annotation for the trematode Paragonimus miyazaki's.</title>
        <authorList>
            <person name="Choi Y.-J."/>
        </authorList>
    </citation>
    <scope>NUCLEOTIDE SEQUENCE</scope>
    <source>
        <strain evidence="2">Japan</strain>
    </source>
</reference>
<evidence type="ECO:0000259" key="1">
    <source>
        <dbReference type="Pfam" id="PF06920"/>
    </source>
</evidence>
<organism evidence="2 3">
    <name type="scientific">Paragonimus skrjabini miyazakii</name>
    <dbReference type="NCBI Taxonomy" id="59628"/>
    <lineage>
        <taxon>Eukaryota</taxon>
        <taxon>Metazoa</taxon>
        <taxon>Spiralia</taxon>
        <taxon>Lophotrochozoa</taxon>
        <taxon>Platyhelminthes</taxon>
        <taxon>Trematoda</taxon>
        <taxon>Digenea</taxon>
        <taxon>Plagiorchiida</taxon>
        <taxon>Troglotremata</taxon>
        <taxon>Troglotrematidae</taxon>
        <taxon>Paragonimus</taxon>
    </lineage>
</organism>
<sequence length="170" mass="18772">MMFHSQSSCIARGSTCTKFRLSNILRAVKANGGQLAFLNISGVSCHNSPFCPGLGQPLEKRGRLNSSKIPLLNVAETIPVSPLELHTWLGELAELHKNSNSLAEFAMIKLHIAALIAEHLKRRGIHLIHSSQMLYKFSSIGKYDEPSIFTAFGESSNCGHFYAILRNEVH</sequence>
<dbReference type="InterPro" id="IPR043161">
    <property type="entry name" value="DOCK_C_lobe_A"/>
</dbReference>
<feature type="domain" description="DOCKER Lobe A" evidence="1">
    <location>
        <begin position="74"/>
        <end position="140"/>
    </location>
</feature>
<comment type="caution">
    <text evidence="2">The sequence shown here is derived from an EMBL/GenBank/DDBJ whole genome shotgun (WGS) entry which is preliminary data.</text>
</comment>